<dbReference type="AlphaFoldDB" id="A0A0M9EX94"/>
<dbReference type="EMBL" id="JXCE01000086">
    <property type="protein sequence ID" value="KPA41779.1"/>
    <property type="molecule type" value="Genomic_DNA"/>
</dbReference>
<dbReference type="Proteomes" id="UP000037904">
    <property type="component" value="Unassembled WGS sequence"/>
</dbReference>
<accession>A0A0M9EX94</accession>
<feature type="compositionally biased region" description="Basic and acidic residues" evidence="1">
    <location>
        <begin position="186"/>
        <end position="200"/>
    </location>
</feature>
<name>A0A0M9EX94_FUSLA</name>
<evidence type="ECO:0000256" key="1">
    <source>
        <dbReference type="SAM" id="MobiDB-lite"/>
    </source>
</evidence>
<evidence type="ECO:0000313" key="3">
    <source>
        <dbReference type="Proteomes" id="UP000037904"/>
    </source>
</evidence>
<reference evidence="2 3" key="1">
    <citation type="submission" date="2015-04" db="EMBL/GenBank/DDBJ databases">
        <title>The draft genome sequence of Fusarium langsethiae, a T-2/HT-2 mycotoxin producer.</title>
        <authorList>
            <person name="Lysoe E."/>
            <person name="Divon H.H."/>
            <person name="Terzi V."/>
            <person name="Orru L."/>
            <person name="Lamontanara A."/>
            <person name="Kolseth A.-K."/>
            <person name="Frandsen R.J."/>
            <person name="Nielsen K."/>
            <person name="Thrane U."/>
        </authorList>
    </citation>
    <scope>NUCLEOTIDE SEQUENCE [LARGE SCALE GENOMIC DNA]</scope>
    <source>
        <strain evidence="2 3">Fl201059</strain>
    </source>
</reference>
<keyword evidence="3" id="KW-1185">Reference proteome</keyword>
<feature type="region of interest" description="Disordered" evidence="1">
    <location>
        <begin position="156"/>
        <end position="200"/>
    </location>
</feature>
<protein>
    <submittedName>
        <fullName evidence="2">Pectin degradation protein</fullName>
    </submittedName>
</protein>
<organism evidence="2 3">
    <name type="scientific">Fusarium langsethiae</name>
    <dbReference type="NCBI Taxonomy" id="179993"/>
    <lineage>
        <taxon>Eukaryota</taxon>
        <taxon>Fungi</taxon>
        <taxon>Dikarya</taxon>
        <taxon>Ascomycota</taxon>
        <taxon>Pezizomycotina</taxon>
        <taxon>Sordariomycetes</taxon>
        <taxon>Hypocreomycetidae</taxon>
        <taxon>Hypocreales</taxon>
        <taxon>Nectriaceae</taxon>
        <taxon>Fusarium</taxon>
    </lineage>
</organism>
<evidence type="ECO:0000313" key="2">
    <source>
        <dbReference type="EMBL" id="KPA41779.1"/>
    </source>
</evidence>
<comment type="caution">
    <text evidence="2">The sequence shown here is derived from an EMBL/GenBank/DDBJ whole genome shotgun (WGS) entry which is preliminary data.</text>
</comment>
<gene>
    <name evidence="2" type="ORF">FLAG1_05369</name>
</gene>
<proteinExistence type="predicted"/>
<feature type="compositionally biased region" description="Basic residues" evidence="1">
    <location>
        <begin position="161"/>
        <end position="185"/>
    </location>
</feature>
<sequence>MVTHKTSPQTNLKVILVIAGKTHDITEAVATHQDEAREALIQSLSPIHLENSHLNRIQLQELFRRSLSAQRDTTPYRLQTVIDQGKHGQLDTKSLDGRFYCHGGARAVAAYAAALADQKEVASLLETLSAEDFRRLLEFVDNFEEHPDLRYITRRAERTKPRATKRKRLPRPRQRRGIRQLRGHRPFHEHEEPQRAEHNVELPTEPDHLETTTSALPQVDCNDDLARFTMPHCHNIPAATDDLDHFMIPRTHPAHFVAGPDPFDIATWPGYSE</sequence>